<evidence type="ECO:0000256" key="2">
    <source>
        <dbReference type="ARBA" id="ARBA00009347"/>
    </source>
</evidence>
<comment type="similarity">
    <text evidence="2 7">Belongs to the acyl-CoA dehydrogenase family.</text>
</comment>
<evidence type="ECO:0000256" key="4">
    <source>
        <dbReference type="ARBA" id="ARBA00022630"/>
    </source>
</evidence>
<dbReference type="InterPro" id="IPR009075">
    <property type="entry name" value="AcylCo_DH/oxidase_C"/>
</dbReference>
<dbReference type="SUPFAM" id="SSF56645">
    <property type="entry name" value="Acyl-CoA dehydrogenase NM domain-like"/>
    <property type="match status" value="1"/>
</dbReference>
<dbReference type="AlphaFoldDB" id="C8XGU5"/>
<dbReference type="Pfam" id="PF02770">
    <property type="entry name" value="Acyl-CoA_dh_M"/>
    <property type="match status" value="1"/>
</dbReference>
<name>C8XGU5_NAKMY</name>
<keyword evidence="5 7" id="KW-0274">FAD</keyword>
<keyword evidence="6 7" id="KW-0560">Oxidoreductase</keyword>
<dbReference type="CDD" id="cd00567">
    <property type="entry name" value="ACAD"/>
    <property type="match status" value="1"/>
</dbReference>
<dbReference type="Gene3D" id="1.20.140.10">
    <property type="entry name" value="Butyryl-CoA Dehydrogenase, subunit A, domain 3"/>
    <property type="match status" value="1"/>
</dbReference>
<protein>
    <recommendedName>
        <fullName evidence="3">Medium-chain specific acyl-CoA dehydrogenase, mitochondrial</fullName>
    </recommendedName>
</protein>
<accession>C8XGU5</accession>
<feature type="compositionally biased region" description="Low complexity" evidence="8">
    <location>
        <begin position="375"/>
        <end position="387"/>
    </location>
</feature>
<dbReference type="Proteomes" id="UP000002218">
    <property type="component" value="Chromosome"/>
</dbReference>
<evidence type="ECO:0000259" key="9">
    <source>
        <dbReference type="Pfam" id="PF00441"/>
    </source>
</evidence>
<evidence type="ECO:0000259" key="10">
    <source>
        <dbReference type="Pfam" id="PF02770"/>
    </source>
</evidence>
<dbReference type="InterPro" id="IPR036250">
    <property type="entry name" value="AcylCo_DH-like_C"/>
</dbReference>
<evidence type="ECO:0000256" key="7">
    <source>
        <dbReference type="RuleBase" id="RU362125"/>
    </source>
</evidence>
<dbReference type="RefSeq" id="WP_015749003.1">
    <property type="nucleotide sequence ID" value="NC_013235.1"/>
</dbReference>
<dbReference type="GO" id="GO:0003995">
    <property type="term" value="F:acyl-CoA dehydrogenase activity"/>
    <property type="evidence" value="ECO:0007669"/>
    <property type="project" value="InterPro"/>
</dbReference>
<dbReference type="KEGG" id="nml:Namu_3881"/>
<dbReference type="InterPro" id="IPR009100">
    <property type="entry name" value="AcylCoA_DH/oxidase_NM_dom_sf"/>
</dbReference>
<comment type="cofactor">
    <cofactor evidence="1 7">
        <name>FAD</name>
        <dbReference type="ChEBI" id="CHEBI:57692"/>
    </cofactor>
</comment>
<evidence type="ECO:0000256" key="8">
    <source>
        <dbReference type="SAM" id="MobiDB-lite"/>
    </source>
</evidence>
<dbReference type="EMBL" id="CP001737">
    <property type="protein sequence ID" value="ACV80176.1"/>
    <property type="molecule type" value="Genomic_DNA"/>
</dbReference>
<feature type="region of interest" description="Disordered" evidence="8">
    <location>
        <begin position="367"/>
        <end position="387"/>
    </location>
</feature>
<evidence type="ECO:0000256" key="5">
    <source>
        <dbReference type="ARBA" id="ARBA00022827"/>
    </source>
</evidence>
<dbReference type="InParanoid" id="C8XGU5"/>
<evidence type="ECO:0000313" key="11">
    <source>
        <dbReference type="EMBL" id="ACV80176.1"/>
    </source>
</evidence>
<keyword evidence="4 7" id="KW-0285">Flavoprotein</keyword>
<evidence type="ECO:0000256" key="1">
    <source>
        <dbReference type="ARBA" id="ARBA00001974"/>
    </source>
</evidence>
<dbReference type="InterPro" id="IPR046373">
    <property type="entry name" value="Acyl-CoA_Oxase/DH_mid-dom_sf"/>
</dbReference>
<dbReference type="OrthoDB" id="3458133at2"/>
<dbReference type="PANTHER" id="PTHR48083">
    <property type="entry name" value="MEDIUM-CHAIN SPECIFIC ACYL-COA DEHYDROGENASE, MITOCHONDRIAL-RELATED"/>
    <property type="match status" value="1"/>
</dbReference>
<feature type="domain" description="Acyl-CoA dehydrogenase/oxidase C-terminal" evidence="9">
    <location>
        <begin position="228"/>
        <end position="366"/>
    </location>
</feature>
<reference evidence="11 12" key="2">
    <citation type="journal article" date="2010" name="Stand. Genomic Sci.">
        <title>Complete genome sequence of Nakamurella multipartita type strain (Y-104).</title>
        <authorList>
            <person name="Tice H."/>
            <person name="Mayilraj S."/>
            <person name="Sims D."/>
            <person name="Lapidus A."/>
            <person name="Nolan M."/>
            <person name="Lucas S."/>
            <person name="Glavina Del Rio T."/>
            <person name="Copeland A."/>
            <person name="Cheng J.F."/>
            <person name="Meincke L."/>
            <person name="Bruce D."/>
            <person name="Goodwin L."/>
            <person name="Pitluck S."/>
            <person name="Ivanova N."/>
            <person name="Mavromatis K."/>
            <person name="Ovchinnikova G."/>
            <person name="Pati A."/>
            <person name="Chen A."/>
            <person name="Palaniappan K."/>
            <person name="Land M."/>
            <person name="Hauser L."/>
            <person name="Chang Y.J."/>
            <person name="Jeffries C.D."/>
            <person name="Detter J.C."/>
            <person name="Brettin T."/>
            <person name="Rohde M."/>
            <person name="Goker M."/>
            <person name="Bristow J."/>
            <person name="Eisen J.A."/>
            <person name="Markowitz V."/>
            <person name="Hugenholtz P."/>
            <person name="Kyrpides N.C."/>
            <person name="Klenk H.P."/>
            <person name="Chen F."/>
        </authorList>
    </citation>
    <scope>NUCLEOTIDE SEQUENCE [LARGE SCALE GENOMIC DNA]</scope>
    <source>
        <strain evidence="12">ATCC 700099 / DSM 44233 / CIP 104796 / JCM 9543 / NBRC 105858 / Y-104</strain>
    </source>
</reference>
<feature type="domain" description="Acyl-CoA oxidase/dehydrogenase middle" evidence="10">
    <location>
        <begin position="120"/>
        <end position="210"/>
    </location>
</feature>
<organism evidence="11 12">
    <name type="scientific">Nakamurella multipartita (strain ATCC 700099 / DSM 44233 / CIP 104796 / JCM 9543 / NBRC 105858 / Y-104)</name>
    <name type="common">Microsphaera multipartita</name>
    <dbReference type="NCBI Taxonomy" id="479431"/>
    <lineage>
        <taxon>Bacteria</taxon>
        <taxon>Bacillati</taxon>
        <taxon>Actinomycetota</taxon>
        <taxon>Actinomycetes</taxon>
        <taxon>Nakamurellales</taxon>
        <taxon>Nakamurellaceae</taxon>
        <taxon>Nakamurella</taxon>
    </lineage>
</organism>
<sequence length="387" mass="40737">MSKGDERLDEVRAQARAIAPDLRSRALDVDAHPAQVARHVDSPGMRMVHAISMGPAQPQPDRCRRLTVATLEAARGDAGVLLASPGPSVAGVVVDLLADEAQRDRFRSALADGRSWAFCAITEPQGGSDVLGLRTQLRRTPDGLRLSGSKLYVGNASRARVGVVLARTGPSPLHIRAVLVPADAPGVVGSPLPMAGLRGARIGRLTFTDVPVCEQDVLGAHLPPSRRGLWGAIRAFASVRVQVGAMAVATAAAVCDYVTEHVTDHAAVRRDADLTAIRARIAAAERLLLMAAAAVDRDEGRGQLSALAKVTATRLAIDVTTGLPARLGRGALLDHPLLEKWRRDAAGFEFMEGTTAMQLLHVADGALRDPRNRGPADQPAQPDGAAA</sequence>
<dbReference type="STRING" id="479431.Namu_3881"/>
<proteinExistence type="inferred from homology"/>
<dbReference type="eggNOG" id="COG1960">
    <property type="taxonomic scope" value="Bacteria"/>
</dbReference>
<dbReference type="SUPFAM" id="SSF47203">
    <property type="entry name" value="Acyl-CoA dehydrogenase C-terminal domain-like"/>
    <property type="match status" value="1"/>
</dbReference>
<dbReference type="Pfam" id="PF00441">
    <property type="entry name" value="Acyl-CoA_dh_1"/>
    <property type="match status" value="1"/>
</dbReference>
<dbReference type="GO" id="GO:0033539">
    <property type="term" value="P:fatty acid beta-oxidation using acyl-CoA dehydrogenase"/>
    <property type="evidence" value="ECO:0007669"/>
    <property type="project" value="TreeGrafter"/>
</dbReference>
<reference evidence="12" key="1">
    <citation type="submission" date="2009-09" db="EMBL/GenBank/DDBJ databases">
        <title>The complete genome of Nakamurella multipartita DSM 44233.</title>
        <authorList>
            <consortium name="US DOE Joint Genome Institute (JGI-PGF)"/>
            <person name="Lucas S."/>
            <person name="Copeland A."/>
            <person name="Lapidus A."/>
            <person name="Glavina del Rio T."/>
            <person name="Dalin E."/>
            <person name="Tice H."/>
            <person name="Bruce D."/>
            <person name="Goodwin L."/>
            <person name="Pitluck S."/>
            <person name="Kyrpides N."/>
            <person name="Mavromatis K."/>
            <person name="Ivanova N."/>
            <person name="Ovchinnikova G."/>
            <person name="Sims D."/>
            <person name="Meincke L."/>
            <person name="Brettin T."/>
            <person name="Detter J.C."/>
            <person name="Han C."/>
            <person name="Larimer F."/>
            <person name="Land M."/>
            <person name="Hauser L."/>
            <person name="Markowitz V."/>
            <person name="Cheng J.-F."/>
            <person name="Hugenholtz P."/>
            <person name="Woyke T."/>
            <person name="Wu D."/>
            <person name="Klenk H.-P."/>
            <person name="Eisen J.A."/>
        </authorList>
    </citation>
    <scope>NUCLEOTIDE SEQUENCE [LARGE SCALE GENOMIC DNA]</scope>
    <source>
        <strain evidence="12">ATCC 700099 / DSM 44233 / CIP 104796 / JCM 9543 / NBRC 105858 / Y-104</strain>
    </source>
</reference>
<dbReference type="PROSITE" id="PS00072">
    <property type="entry name" value="ACYL_COA_DH_1"/>
    <property type="match status" value="1"/>
</dbReference>
<keyword evidence="12" id="KW-1185">Reference proteome</keyword>
<dbReference type="GO" id="GO:0005737">
    <property type="term" value="C:cytoplasm"/>
    <property type="evidence" value="ECO:0007669"/>
    <property type="project" value="TreeGrafter"/>
</dbReference>
<dbReference type="Gene3D" id="2.40.110.10">
    <property type="entry name" value="Butyryl-CoA Dehydrogenase, subunit A, domain 2"/>
    <property type="match status" value="1"/>
</dbReference>
<dbReference type="PANTHER" id="PTHR48083:SF2">
    <property type="entry name" value="MEDIUM-CHAIN SPECIFIC ACYL-COA DEHYDROGENASE, MITOCHONDRIAL"/>
    <property type="match status" value="1"/>
</dbReference>
<dbReference type="InterPro" id="IPR006091">
    <property type="entry name" value="Acyl-CoA_Oxase/DH_mid-dom"/>
</dbReference>
<dbReference type="InterPro" id="IPR050741">
    <property type="entry name" value="Acyl-CoA_dehydrogenase"/>
</dbReference>
<evidence type="ECO:0000256" key="6">
    <source>
        <dbReference type="ARBA" id="ARBA00023002"/>
    </source>
</evidence>
<evidence type="ECO:0000256" key="3">
    <source>
        <dbReference type="ARBA" id="ARBA00019125"/>
    </source>
</evidence>
<gene>
    <name evidence="11" type="ordered locus">Namu_3881</name>
</gene>
<dbReference type="InterPro" id="IPR006089">
    <property type="entry name" value="Acyl-CoA_DH_CS"/>
</dbReference>
<dbReference type="HOGENOM" id="CLU_018204_3_6_11"/>
<evidence type="ECO:0000313" key="12">
    <source>
        <dbReference type="Proteomes" id="UP000002218"/>
    </source>
</evidence>